<evidence type="ECO:0000256" key="4">
    <source>
        <dbReference type="ARBA" id="ARBA00022723"/>
    </source>
</evidence>
<sequence length="471" mass="52437">MSKFHSSVSRRDFMKGLGLAGASIGALSAVAPMFSDMDEVMGAPAGDLKRPWYVKEKDTPAVEIDWSLMKRYDKRIFSTGDFQKINDASKDLVLKLEGTTDINEAHSKWAKANTPGMTLRDQALWNGTQISRSFEPPYTFLGPQKSKTPEILGVPKWSATPEENTRILRVAGRLFGAFTVGVAELNEQNIKIIWSNNGKQDIVFEDVDEPYTTATKYVVPRKCKYVFVADTRHGEHATKTAPGAIINSAQQIAYFTAAHMDSRFQEFLRTLGYSCLGTSPAGSASWPVMTGVGELGRGANVITPEHGAMHRKFNFFFTDMPLAPTKPIDAGMNRFCYTCKKCGIQCPTSTIPIETEPTWEGHGAWNNSGVKAWFLNYPTCGGKFDYKSTWGPGYCGMCMANCVFSKFDDANVHEIVKAVASTTSVFNAFFNNMDDTFQYGQNWRAHQMGDTYIEDWWNTMGPEFGYLTRTG</sequence>
<keyword evidence="6" id="KW-0408">Iron</keyword>
<evidence type="ECO:0000256" key="1">
    <source>
        <dbReference type="ARBA" id="ARBA00004236"/>
    </source>
</evidence>
<evidence type="ECO:0000256" key="3">
    <source>
        <dbReference type="ARBA" id="ARBA00022485"/>
    </source>
</evidence>
<keyword evidence="5" id="KW-0732">Signal</keyword>
<evidence type="ECO:0000256" key="9">
    <source>
        <dbReference type="ARBA" id="ARBA00029374"/>
    </source>
</evidence>
<evidence type="ECO:0000256" key="6">
    <source>
        <dbReference type="ARBA" id="ARBA00023004"/>
    </source>
</evidence>
<dbReference type="Proteomes" id="UP001375370">
    <property type="component" value="Chromosome"/>
</dbReference>
<dbReference type="PROSITE" id="PS00198">
    <property type="entry name" value="4FE4S_FER_1"/>
    <property type="match status" value="1"/>
</dbReference>
<feature type="domain" description="4Fe-4S ferredoxin-type" evidence="10">
    <location>
        <begin position="324"/>
        <end position="356"/>
    </location>
</feature>
<dbReference type="InterPro" id="IPR006311">
    <property type="entry name" value="TAT_signal"/>
</dbReference>
<organism evidence="11 12">
    <name type="scientific">Candidatus Dehalogenimonas loeffleri</name>
    <dbReference type="NCBI Taxonomy" id="3127115"/>
    <lineage>
        <taxon>Bacteria</taxon>
        <taxon>Bacillati</taxon>
        <taxon>Chloroflexota</taxon>
        <taxon>Dehalococcoidia</taxon>
        <taxon>Dehalococcoidales</taxon>
        <taxon>Dehalococcoidaceae</taxon>
        <taxon>Dehalogenimonas</taxon>
    </lineage>
</organism>
<comment type="cofactor">
    <cofactor evidence="9">
        <name>corrinoid</name>
        <dbReference type="ChEBI" id="CHEBI:33913"/>
    </cofactor>
</comment>
<dbReference type="InterPro" id="IPR017900">
    <property type="entry name" value="4Fe4S_Fe_S_CS"/>
</dbReference>
<dbReference type="InterPro" id="IPR017896">
    <property type="entry name" value="4Fe4S_Fe-S-bd"/>
</dbReference>
<dbReference type="InterPro" id="IPR012832">
    <property type="entry name" value="RDH"/>
</dbReference>
<keyword evidence="2" id="KW-1003">Cell membrane</keyword>
<dbReference type="PROSITE" id="PS51379">
    <property type="entry name" value="4FE4S_FER_2"/>
    <property type="match status" value="1"/>
</dbReference>
<name>A0ABZ2J589_9CHLR</name>
<dbReference type="InterPro" id="IPR019546">
    <property type="entry name" value="TAT_signal_bac_arc"/>
</dbReference>
<dbReference type="InterPro" id="IPR028894">
    <property type="entry name" value="RDH_dom"/>
</dbReference>
<protein>
    <submittedName>
        <fullName evidence="11">Reductive dehalogenase</fullName>
    </submittedName>
</protein>
<dbReference type="NCBIfam" id="TIGR01409">
    <property type="entry name" value="TAT_signal_seq"/>
    <property type="match status" value="1"/>
</dbReference>
<evidence type="ECO:0000256" key="5">
    <source>
        <dbReference type="ARBA" id="ARBA00022729"/>
    </source>
</evidence>
<accession>A0ABZ2J589</accession>
<evidence type="ECO:0000256" key="8">
    <source>
        <dbReference type="ARBA" id="ARBA00023136"/>
    </source>
</evidence>
<evidence type="ECO:0000256" key="7">
    <source>
        <dbReference type="ARBA" id="ARBA00023014"/>
    </source>
</evidence>
<evidence type="ECO:0000259" key="10">
    <source>
        <dbReference type="PROSITE" id="PS51379"/>
    </source>
</evidence>
<dbReference type="SUPFAM" id="SSF54862">
    <property type="entry name" value="4Fe-4S ferredoxins"/>
    <property type="match status" value="1"/>
</dbReference>
<dbReference type="PROSITE" id="PS51318">
    <property type="entry name" value="TAT"/>
    <property type="match status" value="1"/>
</dbReference>
<dbReference type="Pfam" id="PF13486">
    <property type="entry name" value="Dehalogenase"/>
    <property type="match status" value="1"/>
</dbReference>
<proteinExistence type="predicted"/>
<reference evidence="11 12" key="1">
    <citation type="submission" date="2024-03" db="EMBL/GenBank/DDBJ databases">
        <title>A Dehalogenimonas Isolated from Estuarine Sediments Dihaloeliminates Chlorinated Alkanes.</title>
        <authorList>
            <person name="Yang Y."/>
            <person name="Wang H."/>
        </authorList>
    </citation>
    <scope>NUCLEOTIDE SEQUENCE [LARGE SCALE GENOMIC DNA]</scope>
    <source>
        <strain evidence="11 12">W</strain>
    </source>
</reference>
<evidence type="ECO:0000313" key="12">
    <source>
        <dbReference type="Proteomes" id="UP001375370"/>
    </source>
</evidence>
<keyword evidence="3" id="KW-0004">4Fe-4S</keyword>
<keyword evidence="7" id="KW-0411">Iron-sulfur</keyword>
<keyword evidence="12" id="KW-1185">Reference proteome</keyword>
<comment type="subcellular location">
    <subcellularLocation>
        <location evidence="1">Cell membrane</location>
    </subcellularLocation>
</comment>
<dbReference type="NCBIfam" id="TIGR02486">
    <property type="entry name" value="RDH"/>
    <property type="match status" value="1"/>
</dbReference>
<dbReference type="RefSeq" id="WP_338738786.1">
    <property type="nucleotide sequence ID" value="NZ_CP146612.1"/>
</dbReference>
<keyword evidence="4" id="KW-0479">Metal-binding</keyword>
<evidence type="ECO:0000256" key="2">
    <source>
        <dbReference type="ARBA" id="ARBA00022475"/>
    </source>
</evidence>
<evidence type="ECO:0000313" key="11">
    <source>
        <dbReference type="EMBL" id="WWX26030.1"/>
    </source>
</evidence>
<keyword evidence="8" id="KW-0472">Membrane</keyword>
<gene>
    <name evidence="11" type="ORF">V8247_03440</name>
</gene>
<dbReference type="EMBL" id="CP146612">
    <property type="protein sequence ID" value="WWX26030.1"/>
    <property type="molecule type" value="Genomic_DNA"/>
</dbReference>